<dbReference type="AlphaFoldDB" id="A0A1J0KUY8"/>
<evidence type="ECO:0000313" key="16">
    <source>
        <dbReference type="Proteomes" id="UP000182521"/>
    </source>
</evidence>
<evidence type="ECO:0000256" key="11">
    <source>
        <dbReference type="ARBA" id="ARBA00040960"/>
    </source>
</evidence>
<dbReference type="FunFam" id="3.40.50.300:FF:000604">
    <property type="entry name" value="ABC transporter B family member 28"/>
    <property type="match status" value="1"/>
</dbReference>
<reference evidence="16" key="1">
    <citation type="submission" date="2014-10" db="EMBL/GenBank/DDBJ databases">
        <authorList>
            <person name="Kuske C.R."/>
            <person name="Challacombe J.F."/>
            <person name="Daligault H.E."/>
            <person name="Davenport K.W."/>
            <person name="Johnson S.L."/>
            <person name="Siddaramappa S."/>
            <person name="Petersen J.M."/>
        </authorList>
    </citation>
    <scope>NUCLEOTIDE SEQUENCE [LARGE SCALE GENOMIC DNA]</scope>
    <source>
        <strain evidence="16">CA97-1460</strain>
    </source>
</reference>
<feature type="transmembrane region" description="Helical" evidence="12">
    <location>
        <begin position="79"/>
        <end position="100"/>
    </location>
</feature>
<name>A0A1J0KUY8_9GAMM</name>
<dbReference type="PANTHER" id="PTHR24221:SF654">
    <property type="entry name" value="ATP-BINDING CASSETTE SUB-FAMILY B MEMBER 6"/>
    <property type="match status" value="1"/>
</dbReference>
<comment type="catalytic activity">
    <reaction evidence="10">
        <text>ATP + H2O + xenobioticSide 1 = ADP + phosphate + xenobioticSide 2.</text>
        <dbReference type="EC" id="7.6.2.2"/>
    </reaction>
</comment>
<feature type="domain" description="ABC transmembrane type-1" evidence="14">
    <location>
        <begin position="28"/>
        <end position="320"/>
    </location>
</feature>
<dbReference type="Gene3D" id="1.20.1560.10">
    <property type="entry name" value="ABC transporter type 1, transmembrane domain"/>
    <property type="match status" value="1"/>
</dbReference>
<dbReference type="GO" id="GO:0005737">
    <property type="term" value="C:cytoplasm"/>
    <property type="evidence" value="ECO:0007669"/>
    <property type="project" value="UniProtKB-ARBA"/>
</dbReference>
<dbReference type="PROSITE" id="PS50893">
    <property type="entry name" value="ABC_TRANSPORTER_2"/>
    <property type="match status" value="1"/>
</dbReference>
<evidence type="ECO:0000256" key="6">
    <source>
        <dbReference type="ARBA" id="ARBA00022741"/>
    </source>
</evidence>
<dbReference type="InterPro" id="IPR011527">
    <property type="entry name" value="ABC1_TM_dom"/>
</dbReference>
<dbReference type="SMART" id="SM00382">
    <property type="entry name" value="AAA"/>
    <property type="match status" value="1"/>
</dbReference>
<dbReference type="InterPro" id="IPR039421">
    <property type="entry name" value="Type_1_exporter"/>
</dbReference>
<dbReference type="InterPro" id="IPR017871">
    <property type="entry name" value="ABC_transporter-like_CS"/>
</dbReference>
<dbReference type="Gene3D" id="3.40.50.300">
    <property type="entry name" value="P-loop containing nucleotide triphosphate hydrolases"/>
    <property type="match status" value="1"/>
</dbReference>
<dbReference type="SUPFAM" id="SSF90123">
    <property type="entry name" value="ABC transporter transmembrane region"/>
    <property type="match status" value="1"/>
</dbReference>
<dbReference type="GO" id="GO:0005524">
    <property type="term" value="F:ATP binding"/>
    <property type="evidence" value="ECO:0007669"/>
    <property type="project" value="UniProtKB-KW"/>
</dbReference>
<evidence type="ECO:0000256" key="4">
    <source>
        <dbReference type="ARBA" id="ARBA00022448"/>
    </source>
</evidence>
<evidence type="ECO:0000256" key="9">
    <source>
        <dbReference type="ARBA" id="ARBA00023136"/>
    </source>
</evidence>
<keyword evidence="16" id="KW-1185">Reference proteome</keyword>
<dbReference type="InterPro" id="IPR027417">
    <property type="entry name" value="P-loop_NTPase"/>
</dbReference>
<dbReference type="EC" id="7.6.2.2" evidence="3"/>
<evidence type="ECO:0000256" key="2">
    <source>
        <dbReference type="ARBA" id="ARBA00006526"/>
    </source>
</evidence>
<dbReference type="InterPro" id="IPR036640">
    <property type="entry name" value="ABC1_TM_sf"/>
</dbReference>
<keyword evidence="6" id="KW-0547">Nucleotide-binding</keyword>
<accession>A0A1J0KUY8</accession>
<keyword evidence="9 12" id="KW-0472">Membrane</keyword>
<comment type="similarity">
    <text evidence="2">Belongs to the ABC transporter superfamily. Drug exporter-2 (TC 3.A.1.117) family.</text>
</comment>
<dbReference type="PANTHER" id="PTHR24221">
    <property type="entry name" value="ATP-BINDING CASSETTE SUB-FAMILY B"/>
    <property type="match status" value="1"/>
</dbReference>
<dbReference type="SUPFAM" id="SSF52540">
    <property type="entry name" value="P-loop containing nucleoside triphosphate hydrolases"/>
    <property type="match status" value="1"/>
</dbReference>
<feature type="transmembrane region" description="Helical" evidence="12">
    <location>
        <begin position="172"/>
        <end position="198"/>
    </location>
</feature>
<evidence type="ECO:0000256" key="8">
    <source>
        <dbReference type="ARBA" id="ARBA00022989"/>
    </source>
</evidence>
<feature type="domain" description="ABC transporter" evidence="13">
    <location>
        <begin position="354"/>
        <end position="587"/>
    </location>
</feature>
<dbReference type="STRING" id="1542390.KX01_487"/>
<comment type="subcellular location">
    <subcellularLocation>
        <location evidence="1">Cell membrane</location>
        <topology evidence="1">Multi-pass membrane protein</topology>
    </subcellularLocation>
</comment>
<dbReference type="GO" id="GO:0005886">
    <property type="term" value="C:plasma membrane"/>
    <property type="evidence" value="ECO:0007669"/>
    <property type="project" value="UniProtKB-SubCell"/>
</dbReference>
<evidence type="ECO:0000256" key="7">
    <source>
        <dbReference type="ARBA" id="ARBA00022840"/>
    </source>
</evidence>
<dbReference type="PROSITE" id="PS00211">
    <property type="entry name" value="ABC_TRANSPORTER_1"/>
    <property type="match status" value="1"/>
</dbReference>
<protein>
    <recommendedName>
        <fullName evidence="11">Multidrug resistance-like ATP-binding protein MdlB</fullName>
        <ecNumber evidence="3">7.6.2.2</ecNumber>
    </recommendedName>
</protein>
<keyword evidence="5 12" id="KW-0812">Transmembrane</keyword>
<dbReference type="EMBL" id="CP009654">
    <property type="protein sequence ID" value="APC97507.1"/>
    <property type="molecule type" value="Genomic_DNA"/>
</dbReference>
<evidence type="ECO:0000256" key="10">
    <source>
        <dbReference type="ARBA" id="ARBA00034018"/>
    </source>
</evidence>
<dbReference type="InterPro" id="IPR003593">
    <property type="entry name" value="AAA+_ATPase"/>
</dbReference>
<evidence type="ECO:0000256" key="1">
    <source>
        <dbReference type="ARBA" id="ARBA00004651"/>
    </source>
</evidence>
<evidence type="ECO:0000256" key="3">
    <source>
        <dbReference type="ARBA" id="ARBA00012191"/>
    </source>
</evidence>
<dbReference type="Proteomes" id="UP000182521">
    <property type="component" value="Chromosome"/>
</dbReference>
<dbReference type="RefSeq" id="WP_083578886.1">
    <property type="nucleotide sequence ID" value="NZ_CP009654.1"/>
</dbReference>
<sequence length="591" mass="67529">MKKNKLTNISYFGIYLKDLIRHSPSKFFLGCFLTIINTFCAGIGLLLLIPLLHFFGWDENNNNLQNNFWIFSNLSKETSILIILILFLLLVILAATIDYINTTVTNSFRKSYLYNIKKDFNYKIAHASWSYLIKHRIKNIEHMFSAGLSQISTLTMFSFQIISAFLIASLYIIFALVISPLLTSITIFLSLVIFAITYKFNPIMNGQKNFAIHTKMHSAFSSFLDGIKLAKSYNTVDDYLSHFDTLNKQSEAVQMEFIQSQKIISLFVKVSSAFIIAIFFYIALVILKTQLILMIALLLVFSRLLPSLTNIQQNYFRILNIVPIFIQTRDIIKDLEKNKELQNKNIQIALEKEIKFKNISFSYSEKKVLNDLSCNLLVNQTTAIVGHSGAGKSTFADILLGILTPDNGQIEIDNIKLEKDAMYSWRKFISYVPQETYLFNESIKENLLWAAPNASDLDIYDALKLAALYDFVLELPEGINTLIGDRGVYLSGGQKQRLAIARALLRKPKILLLDEATSALDMQNEELIYETLRELKGQMTIIIITHRVSTLRATDQILVMNKGNIVEQGNYQELCNNLDSRFNKIFALNLN</sequence>
<dbReference type="GO" id="GO:0008559">
    <property type="term" value="F:ABC-type xenobiotic transporter activity"/>
    <property type="evidence" value="ECO:0007669"/>
    <property type="project" value="UniProtKB-EC"/>
</dbReference>
<proteinExistence type="inferred from homology"/>
<dbReference type="KEGG" id="frc:KX01_487"/>
<feature type="transmembrane region" description="Helical" evidence="12">
    <location>
        <begin position="263"/>
        <end position="284"/>
    </location>
</feature>
<keyword evidence="8 12" id="KW-1133">Transmembrane helix</keyword>
<evidence type="ECO:0000313" key="15">
    <source>
        <dbReference type="EMBL" id="APC97507.1"/>
    </source>
</evidence>
<organism evidence="15 16">
    <name type="scientific">Francisella frigiditurris</name>
    <dbReference type="NCBI Taxonomy" id="1542390"/>
    <lineage>
        <taxon>Bacteria</taxon>
        <taxon>Pseudomonadati</taxon>
        <taxon>Pseudomonadota</taxon>
        <taxon>Gammaproteobacteria</taxon>
        <taxon>Thiotrichales</taxon>
        <taxon>Francisellaceae</taxon>
        <taxon>Francisella</taxon>
    </lineage>
</organism>
<dbReference type="GO" id="GO:0016887">
    <property type="term" value="F:ATP hydrolysis activity"/>
    <property type="evidence" value="ECO:0007669"/>
    <property type="project" value="InterPro"/>
</dbReference>
<gene>
    <name evidence="15" type="ORF">KX01_487</name>
</gene>
<keyword evidence="7" id="KW-0067">ATP-binding</keyword>
<dbReference type="OrthoDB" id="9806127at2"/>
<feature type="transmembrane region" description="Helical" evidence="12">
    <location>
        <begin position="143"/>
        <end position="166"/>
    </location>
</feature>
<evidence type="ECO:0000259" key="13">
    <source>
        <dbReference type="PROSITE" id="PS50893"/>
    </source>
</evidence>
<dbReference type="InterPro" id="IPR003439">
    <property type="entry name" value="ABC_transporter-like_ATP-bd"/>
</dbReference>
<evidence type="ECO:0000256" key="5">
    <source>
        <dbReference type="ARBA" id="ARBA00022692"/>
    </source>
</evidence>
<evidence type="ECO:0000259" key="14">
    <source>
        <dbReference type="PROSITE" id="PS50929"/>
    </source>
</evidence>
<keyword evidence="4" id="KW-0813">Transport</keyword>
<dbReference type="PROSITE" id="PS50929">
    <property type="entry name" value="ABC_TM1F"/>
    <property type="match status" value="1"/>
</dbReference>
<dbReference type="Pfam" id="PF00005">
    <property type="entry name" value="ABC_tran"/>
    <property type="match status" value="1"/>
</dbReference>
<dbReference type="GO" id="GO:0034040">
    <property type="term" value="F:ATPase-coupled lipid transmembrane transporter activity"/>
    <property type="evidence" value="ECO:0007669"/>
    <property type="project" value="TreeGrafter"/>
</dbReference>
<evidence type="ECO:0000256" key="12">
    <source>
        <dbReference type="SAM" id="Phobius"/>
    </source>
</evidence>
<feature type="transmembrane region" description="Helical" evidence="12">
    <location>
        <begin position="27"/>
        <end position="55"/>
    </location>
</feature>